<evidence type="ECO:0000313" key="1">
    <source>
        <dbReference type="EMBL" id="KPQ41834.1"/>
    </source>
</evidence>
<accession>A0A0N8KQD5</accession>
<dbReference type="AlphaFoldDB" id="A0A0N8KQD5"/>
<dbReference type="Proteomes" id="UP000050360">
    <property type="component" value="Unassembled WGS sequence"/>
</dbReference>
<proteinExistence type="predicted"/>
<comment type="caution">
    <text evidence="1">The sequence shown here is derived from an EMBL/GenBank/DDBJ whole genome shotgun (WGS) entry which is preliminary data.</text>
</comment>
<name>A0A0N8KQD5_9EURY</name>
<organism evidence="1 2">
    <name type="scientific">Candidatus Methanoperedens nitratireducens</name>
    <dbReference type="NCBI Taxonomy" id="1392998"/>
    <lineage>
        <taxon>Archaea</taxon>
        <taxon>Methanobacteriati</taxon>
        <taxon>Methanobacteriota</taxon>
        <taxon>Stenosarchaea group</taxon>
        <taxon>Methanomicrobia</taxon>
        <taxon>Methanosarcinales</taxon>
        <taxon>ANME-2 cluster</taxon>
        <taxon>Candidatus Methanoperedentaceae</taxon>
        <taxon>Candidatus Methanoperedens</taxon>
    </lineage>
</organism>
<protein>
    <submittedName>
        <fullName evidence="1">Uncharacterized protein</fullName>
    </submittedName>
</protein>
<reference evidence="1 2" key="1">
    <citation type="submission" date="2015-09" db="EMBL/GenBank/DDBJ databases">
        <title>A metagenomics-based metabolic model of nitrate-dependent anaerobic oxidation of methane by Methanoperedens-like archaea.</title>
        <authorList>
            <person name="Arshad A."/>
            <person name="Speth D.R."/>
            <person name="De Graaf R.M."/>
            <person name="Op Den Camp H.J."/>
            <person name="Jetten M.S."/>
            <person name="Welte C.U."/>
        </authorList>
    </citation>
    <scope>NUCLEOTIDE SEQUENCE [LARGE SCALE GENOMIC DNA]</scope>
</reference>
<sequence>MQNQYVCDIGDFGKYGLLNSLCISEFDNFHLSLGVIWYLVPNENNNDGKHIKYLEQSSENENFRNCDPQLYDGLANICHDKGRDISYIREGGILPISTIFCEEFLNFEGMPSNSPKARKLRIEHRRKWIQGAFDATVDCRIIFIDPDNGLKVRSVKRHNNRGPKYAFFDELTPYYERGQSLVIYQQRQHTPAERQFKLHFFQINEHFKGCNGAFALHYHRGTSRIFFVIPSKNHENILFERAKHFMKGSWSKHFELLESKDFI</sequence>
<evidence type="ECO:0000313" key="2">
    <source>
        <dbReference type="Proteomes" id="UP000050360"/>
    </source>
</evidence>
<gene>
    <name evidence="1" type="ORF">MPEBLZ_03620</name>
</gene>
<dbReference type="EMBL" id="LKCM01000295">
    <property type="protein sequence ID" value="KPQ41834.1"/>
    <property type="molecule type" value="Genomic_DNA"/>
</dbReference>